<comment type="similarity">
    <text evidence="2">Belongs to the D-isomer specific 2-hydroxyacid dehydrogenase family.</text>
</comment>
<evidence type="ECO:0000313" key="6">
    <source>
        <dbReference type="Proteomes" id="UP000321513"/>
    </source>
</evidence>
<dbReference type="SUPFAM" id="SSF51735">
    <property type="entry name" value="NAD(P)-binding Rossmann-fold domains"/>
    <property type="match status" value="1"/>
</dbReference>
<dbReference type="GO" id="GO:0140297">
    <property type="term" value="F:DNA-binding transcription factor binding"/>
    <property type="evidence" value="ECO:0007669"/>
    <property type="project" value="TreeGrafter"/>
</dbReference>
<name>A0A512BFE0_9BACT</name>
<dbReference type="GO" id="GO:0006357">
    <property type="term" value="P:regulation of transcription by RNA polymerase II"/>
    <property type="evidence" value="ECO:0007669"/>
    <property type="project" value="TreeGrafter"/>
</dbReference>
<dbReference type="InterPro" id="IPR036291">
    <property type="entry name" value="NAD(P)-bd_dom_sf"/>
</dbReference>
<dbReference type="GO" id="GO:0051287">
    <property type="term" value="F:NAD binding"/>
    <property type="evidence" value="ECO:0007669"/>
    <property type="project" value="InterPro"/>
</dbReference>
<dbReference type="PANTHER" id="PTHR46029:SF7">
    <property type="entry name" value="C-TERMINAL-BINDING PROTEIN"/>
    <property type="match status" value="1"/>
</dbReference>
<accession>A0A512BFE0</accession>
<proteinExistence type="inferred from homology"/>
<dbReference type="PANTHER" id="PTHR46029">
    <property type="entry name" value="C-TERMINAL-BINDING PROTEIN"/>
    <property type="match status" value="1"/>
</dbReference>
<keyword evidence="6" id="KW-1185">Reference proteome</keyword>
<protein>
    <recommendedName>
        <fullName evidence="7">Dehydrogenase</fullName>
    </recommendedName>
</protein>
<evidence type="ECO:0000259" key="4">
    <source>
        <dbReference type="Pfam" id="PF02826"/>
    </source>
</evidence>
<dbReference type="Pfam" id="PF00389">
    <property type="entry name" value="2-Hacid_dh"/>
    <property type="match status" value="1"/>
</dbReference>
<dbReference type="GO" id="GO:0016616">
    <property type="term" value="F:oxidoreductase activity, acting on the CH-OH group of donors, NAD or NADP as acceptor"/>
    <property type="evidence" value="ECO:0007669"/>
    <property type="project" value="InterPro"/>
</dbReference>
<dbReference type="InterPro" id="IPR043322">
    <property type="entry name" value="CtBP"/>
</dbReference>
<dbReference type="InterPro" id="IPR006140">
    <property type="entry name" value="D-isomer_DH_NAD-bd"/>
</dbReference>
<comment type="caution">
    <text evidence="5">The sequence shown here is derived from an EMBL/GenBank/DDBJ whole genome shotgun (WGS) entry which is preliminary data.</text>
</comment>
<gene>
    <name evidence="5" type="ORF">SAE01_31840</name>
</gene>
<evidence type="ECO:0000256" key="1">
    <source>
        <dbReference type="ARBA" id="ARBA00023002"/>
    </source>
</evidence>
<dbReference type="PROSITE" id="PS00671">
    <property type="entry name" value="D_2_HYDROXYACID_DH_3"/>
    <property type="match status" value="1"/>
</dbReference>
<dbReference type="EMBL" id="BJYT01000012">
    <property type="protein sequence ID" value="GEO10688.1"/>
    <property type="molecule type" value="Genomic_DNA"/>
</dbReference>
<dbReference type="SUPFAM" id="SSF52283">
    <property type="entry name" value="Formate/glycerate dehydrogenase catalytic domain-like"/>
    <property type="match status" value="1"/>
</dbReference>
<dbReference type="GO" id="GO:0003714">
    <property type="term" value="F:transcription corepressor activity"/>
    <property type="evidence" value="ECO:0007669"/>
    <property type="project" value="InterPro"/>
</dbReference>
<keyword evidence="1 2" id="KW-0560">Oxidoreductase</keyword>
<evidence type="ECO:0008006" key="7">
    <source>
        <dbReference type="Google" id="ProtNLM"/>
    </source>
</evidence>
<feature type="domain" description="D-isomer specific 2-hydroxyacid dehydrogenase catalytic" evidence="3">
    <location>
        <begin position="18"/>
        <end position="330"/>
    </location>
</feature>
<dbReference type="Gene3D" id="3.40.50.720">
    <property type="entry name" value="NAD(P)-binding Rossmann-like Domain"/>
    <property type="match status" value="2"/>
</dbReference>
<reference evidence="5 6" key="1">
    <citation type="submission" date="2019-07" db="EMBL/GenBank/DDBJ databases">
        <title>Whole genome shotgun sequence of Segetibacter aerophilus NBRC 106135.</title>
        <authorList>
            <person name="Hosoyama A."/>
            <person name="Uohara A."/>
            <person name="Ohji S."/>
            <person name="Ichikawa N."/>
        </authorList>
    </citation>
    <scope>NUCLEOTIDE SEQUENCE [LARGE SCALE GENOMIC DNA]</scope>
    <source>
        <strain evidence="5 6">NBRC 106135</strain>
    </source>
</reference>
<dbReference type="InterPro" id="IPR051638">
    <property type="entry name" value="CTBP_dehydrogenase"/>
</dbReference>
<dbReference type="OrthoDB" id="1522997at2"/>
<evidence type="ECO:0000313" key="5">
    <source>
        <dbReference type="EMBL" id="GEO10688.1"/>
    </source>
</evidence>
<organism evidence="5 6">
    <name type="scientific">Segetibacter aerophilus</name>
    <dbReference type="NCBI Taxonomy" id="670293"/>
    <lineage>
        <taxon>Bacteria</taxon>
        <taxon>Pseudomonadati</taxon>
        <taxon>Bacteroidota</taxon>
        <taxon>Chitinophagia</taxon>
        <taxon>Chitinophagales</taxon>
        <taxon>Chitinophagaceae</taxon>
        <taxon>Segetibacter</taxon>
    </lineage>
</organism>
<evidence type="ECO:0000256" key="2">
    <source>
        <dbReference type="RuleBase" id="RU003719"/>
    </source>
</evidence>
<dbReference type="InterPro" id="IPR029753">
    <property type="entry name" value="D-isomer_DH_CS"/>
</dbReference>
<sequence>MDKKYKVIITDFINDSLDIEKEILGETAEVVALDVNNEQLLEGAIESADAVIMYHTLSLSRATINKLKQCKLILRAGVGFDNVDHEYARSIGIPVANIPDYGSEDVADTAIGMMLDLTRGISFLNSRLRAGIGEWNYTQVQPLTRLRNRKIGIVGLGRIGTAAALRAKAIGMDAIFYDPFKPDGFDKALGIQRAATLEALLKQVQVLTLHCPLTPTTHYLINQNTLAFLPKGSYLVNTSRGAVVDTSAIPAAIESGRLAGAAFDVLEQEPPVDDALIQAWKDPNHPAYHKVIINPHSAFYSEEGLKEIRVKSAEACLKALRGDEIRNVVN</sequence>
<dbReference type="InterPro" id="IPR006139">
    <property type="entry name" value="D-isomer_2_OHA_DH_cat_dom"/>
</dbReference>
<dbReference type="CDD" id="cd05299">
    <property type="entry name" value="CtBP_dh"/>
    <property type="match status" value="1"/>
</dbReference>
<dbReference type="AlphaFoldDB" id="A0A512BFE0"/>
<dbReference type="Proteomes" id="UP000321513">
    <property type="component" value="Unassembled WGS sequence"/>
</dbReference>
<dbReference type="Pfam" id="PF02826">
    <property type="entry name" value="2-Hacid_dh_C"/>
    <property type="match status" value="1"/>
</dbReference>
<evidence type="ECO:0000259" key="3">
    <source>
        <dbReference type="Pfam" id="PF00389"/>
    </source>
</evidence>
<feature type="domain" description="D-isomer specific 2-hydroxyacid dehydrogenase NAD-binding" evidence="4">
    <location>
        <begin position="111"/>
        <end position="298"/>
    </location>
</feature>
<dbReference type="GO" id="GO:0001221">
    <property type="term" value="F:transcription coregulator binding"/>
    <property type="evidence" value="ECO:0007669"/>
    <property type="project" value="TreeGrafter"/>
</dbReference>